<reference evidence="14 16" key="1">
    <citation type="submission" date="2022-09" db="EMBL/GenBank/DDBJ databases">
        <title>The outer-membrane cytochrome OmcA is essential for infection of Shewanella oneidensis by a zebrafish-associated bacteriophage.</title>
        <authorList>
            <person name="Grenfell A.W."/>
            <person name="Intile P."/>
            <person name="Mcfarlane J."/>
            <person name="Leung D."/>
            <person name="Abdalla K."/>
            <person name="Wold M."/>
            <person name="Kees E."/>
            <person name="Gralnick J."/>
        </authorList>
    </citation>
    <scope>NUCLEOTIDE SEQUENCE [LARGE SCALE GENOMIC DNA]</scope>
    <source>
        <strain evidence="14 16">NF-5</strain>
    </source>
</reference>
<dbReference type="InterPro" id="IPR036554">
    <property type="entry name" value="GHMP_kinase_C_sf"/>
</dbReference>
<dbReference type="GO" id="GO:0005524">
    <property type="term" value="F:ATP binding"/>
    <property type="evidence" value="ECO:0007669"/>
    <property type="project" value="UniProtKB-UniRule"/>
</dbReference>
<keyword evidence="9" id="KW-0299">Galactose metabolism</keyword>
<feature type="domain" description="Galactokinase N-terminal" evidence="13">
    <location>
        <begin position="11"/>
        <end position="59"/>
    </location>
</feature>
<evidence type="ECO:0000256" key="10">
    <source>
        <dbReference type="ARBA" id="ARBA00023277"/>
    </source>
</evidence>
<reference evidence="15" key="2">
    <citation type="submission" date="2023-05" db="EMBL/GenBank/DDBJ databases">
        <title>Colonisation of extended spectrum b-lactamase- and carbapenemase-producing bacteria on hospital surfaces from low- and middle-income countries.</title>
        <authorList>
            <person name="Nieto-Rosado M."/>
            <person name="Sands K."/>
            <person name="Iregbu K."/>
            <person name="Zahra R."/>
            <person name="Mazarati J.B."/>
            <person name="Mehtar S."/>
            <person name="Barnards-Group B."/>
            <person name="Walsh T.R."/>
        </authorList>
    </citation>
    <scope>NUCLEOTIDE SEQUENCE</scope>
    <source>
        <strain evidence="15">PP-E493</strain>
    </source>
</reference>
<dbReference type="GO" id="GO:0004335">
    <property type="term" value="F:galactokinase activity"/>
    <property type="evidence" value="ECO:0007669"/>
    <property type="project" value="UniProtKB-UniRule"/>
</dbReference>
<dbReference type="RefSeq" id="WP_055647537.1">
    <property type="nucleotide sequence ID" value="NZ_AP025014.1"/>
</dbReference>
<dbReference type="PIRSF" id="PIRSF000530">
    <property type="entry name" value="Galactokinase"/>
    <property type="match status" value="1"/>
</dbReference>
<keyword evidence="7" id="KW-0067">ATP-binding</keyword>
<keyword evidence="16" id="KW-1185">Reference proteome</keyword>
<evidence type="ECO:0000256" key="1">
    <source>
        <dbReference type="ARBA" id="ARBA00006566"/>
    </source>
</evidence>
<dbReference type="PRINTS" id="PR00959">
    <property type="entry name" value="MEVGALKINASE"/>
</dbReference>
<evidence type="ECO:0000313" key="14">
    <source>
        <dbReference type="EMBL" id="MDI5831533.1"/>
    </source>
</evidence>
<dbReference type="EMBL" id="JASGOQ010000001">
    <property type="protein sequence ID" value="MDV5388719.1"/>
    <property type="molecule type" value="Genomic_DNA"/>
</dbReference>
<evidence type="ECO:0000256" key="5">
    <source>
        <dbReference type="ARBA" id="ARBA00022741"/>
    </source>
</evidence>
<evidence type="ECO:0000259" key="13">
    <source>
        <dbReference type="Pfam" id="PF10509"/>
    </source>
</evidence>
<accession>A0A1E3UTL1</accession>
<dbReference type="InterPro" id="IPR019539">
    <property type="entry name" value="GalKase_N"/>
</dbReference>
<keyword evidence="6" id="KW-0418">Kinase</keyword>
<evidence type="ECO:0000313" key="17">
    <source>
        <dbReference type="Proteomes" id="UP001187859"/>
    </source>
</evidence>
<dbReference type="Proteomes" id="UP001187859">
    <property type="component" value="Unassembled WGS sequence"/>
</dbReference>
<dbReference type="GO" id="GO:0005829">
    <property type="term" value="C:cytosol"/>
    <property type="evidence" value="ECO:0007669"/>
    <property type="project" value="TreeGrafter"/>
</dbReference>
<dbReference type="PANTHER" id="PTHR10457">
    <property type="entry name" value="MEVALONATE KINASE/GALACTOKINASE"/>
    <property type="match status" value="1"/>
</dbReference>
<dbReference type="PRINTS" id="PR00473">
    <property type="entry name" value="GALCTOKINASE"/>
</dbReference>
<dbReference type="AlphaFoldDB" id="A0A1E3UTL1"/>
<dbReference type="PANTHER" id="PTHR10457:SF7">
    <property type="entry name" value="GALACTOKINASE-RELATED"/>
    <property type="match status" value="1"/>
</dbReference>
<name>A0A1E3UTL1_9GAMM</name>
<dbReference type="SUPFAM" id="SSF54211">
    <property type="entry name" value="Ribosomal protein S5 domain 2-like"/>
    <property type="match status" value="1"/>
</dbReference>
<dbReference type="FunFam" id="3.30.70.890:FF:000001">
    <property type="entry name" value="Galactokinase"/>
    <property type="match status" value="1"/>
</dbReference>
<sequence length="381" mass="41536">MSNPAQRATKLFVQTFGTKADDLYQAPGRVNLIGEYTDYNDGFVLPAAINFHTVIAVKRREDNKFRAVADAFPGQIKEWTFGKETEIHPEDGWVNYLKGFTAAMANTGLIAKGLDLAVVGDVPLAAGLSSSGALVVAFGTAISDSSQLHLSPMAVAQLAQRGEYRYVASACSIMDHMVCAMGEPDHALLIDCLDLDSEAIAIPENLSLIIIDAHIEKQRLAAISQQRREECAQAAEFFGLDALRHLELRQLESAKDKLDETLYRRAKHVVTENKRTQSAARALEQNNISKFSLLMAQSHQSLRDDFEVTLPEFDTLVDIVSQVIGERGGIRMTDGCVVALVDHELTDAVVSAVEQTFFEQTGIDATVYLCSASAGAGRIDS</sequence>
<dbReference type="InterPro" id="IPR014721">
    <property type="entry name" value="Ribsml_uS5_D2-typ_fold_subgr"/>
</dbReference>
<comment type="similarity">
    <text evidence="1">Belongs to the GHMP kinase family. GalK subfamily.</text>
</comment>
<evidence type="ECO:0000256" key="4">
    <source>
        <dbReference type="ARBA" id="ARBA00022723"/>
    </source>
</evidence>
<dbReference type="InterPro" id="IPR000705">
    <property type="entry name" value="Galactokinase"/>
</dbReference>
<evidence type="ECO:0000259" key="12">
    <source>
        <dbReference type="Pfam" id="PF00288"/>
    </source>
</evidence>
<dbReference type="NCBIfam" id="TIGR00131">
    <property type="entry name" value="gal_kin"/>
    <property type="match status" value="1"/>
</dbReference>
<dbReference type="SUPFAM" id="SSF55060">
    <property type="entry name" value="GHMP Kinase, C-terminal domain"/>
    <property type="match status" value="1"/>
</dbReference>
<evidence type="ECO:0000256" key="9">
    <source>
        <dbReference type="ARBA" id="ARBA00023144"/>
    </source>
</evidence>
<dbReference type="InterPro" id="IPR006203">
    <property type="entry name" value="GHMP_knse_ATP-bd_CS"/>
</dbReference>
<proteinExistence type="inferred from homology"/>
<comment type="caution">
    <text evidence="15">The sequence shown here is derived from an EMBL/GenBank/DDBJ whole genome shotgun (WGS) entry which is preliminary data.</text>
</comment>
<dbReference type="InterPro" id="IPR006204">
    <property type="entry name" value="GHMP_kinase_N_dom"/>
</dbReference>
<dbReference type="PROSITE" id="PS00627">
    <property type="entry name" value="GHMP_KINASES_ATP"/>
    <property type="match status" value="1"/>
</dbReference>
<keyword evidence="3 15" id="KW-0808">Transferase</keyword>
<dbReference type="EMBL" id="JAOTLW010000007">
    <property type="protein sequence ID" value="MDI5831533.1"/>
    <property type="molecule type" value="Genomic_DNA"/>
</dbReference>
<dbReference type="FunFam" id="3.30.230.10:FF:000017">
    <property type="entry name" value="Galactokinase"/>
    <property type="match status" value="1"/>
</dbReference>
<evidence type="ECO:0000313" key="15">
    <source>
        <dbReference type="EMBL" id="MDV5388719.1"/>
    </source>
</evidence>
<evidence type="ECO:0000256" key="11">
    <source>
        <dbReference type="NCBIfam" id="TIGR00131"/>
    </source>
</evidence>
<dbReference type="OrthoDB" id="250531at2"/>
<feature type="domain" description="GHMP kinase N-terminal" evidence="12">
    <location>
        <begin position="95"/>
        <end position="182"/>
    </location>
</feature>
<organism evidence="15 17">
    <name type="scientific">Shewanella xiamenensis</name>
    <dbReference type="NCBI Taxonomy" id="332186"/>
    <lineage>
        <taxon>Bacteria</taxon>
        <taxon>Pseudomonadati</taxon>
        <taxon>Pseudomonadota</taxon>
        <taxon>Gammaproteobacteria</taxon>
        <taxon>Alteromonadales</taxon>
        <taxon>Shewanellaceae</taxon>
        <taxon>Shewanella</taxon>
    </lineage>
</organism>
<dbReference type="InterPro" id="IPR006206">
    <property type="entry name" value="Mevalonate/galactokinase"/>
</dbReference>
<evidence type="ECO:0000256" key="3">
    <source>
        <dbReference type="ARBA" id="ARBA00022679"/>
    </source>
</evidence>
<dbReference type="GO" id="GO:0006012">
    <property type="term" value="P:galactose metabolic process"/>
    <property type="evidence" value="ECO:0007669"/>
    <property type="project" value="UniProtKB-UniRule"/>
</dbReference>
<keyword evidence="8" id="KW-0460">Magnesium</keyword>
<dbReference type="Pfam" id="PF10509">
    <property type="entry name" value="GalKase_gal_bdg"/>
    <property type="match status" value="1"/>
</dbReference>
<evidence type="ECO:0000313" key="16">
    <source>
        <dbReference type="Proteomes" id="UP001159075"/>
    </source>
</evidence>
<keyword evidence="2" id="KW-0963">Cytoplasm</keyword>
<evidence type="ECO:0000256" key="6">
    <source>
        <dbReference type="ARBA" id="ARBA00022777"/>
    </source>
</evidence>
<keyword evidence="4" id="KW-0479">Metal-binding</keyword>
<dbReference type="Gene3D" id="3.30.70.890">
    <property type="entry name" value="GHMP kinase, C-terminal domain"/>
    <property type="match status" value="1"/>
</dbReference>
<dbReference type="EC" id="2.7.1.6" evidence="11"/>
<dbReference type="Pfam" id="PF00288">
    <property type="entry name" value="GHMP_kinases_N"/>
    <property type="match status" value="1"/>
</dbReference>
<dbReference type="GO" id="GO:0046872">
    <property type="term" value="F:metal ion binding"/>
    <property type="evidence" value="ECO:0007669"/>
    <property type="project" value="UniProtKB-KW"/>
</dbReference>
<gene>
    <name evidence="15" type="primary">galK</name>
    <name evidence="14" type="ORF">ODY93_08165</name>
    <name evidence="15" type="ORF">QM089_00215</name>
</gene>
<protein>
    <recommendedName>
        <fullName evidence="11">Galactokinase</fullName>
        <ecNumber evidence="11">2.7.1.6</ecNumber>
    </recommendedName>
</protein>
<evidence type="ECO:0000256" key="2">
    <source>
        <dbReference type="ARBA" id="ARBA00022490"/>
    </source>
</evidence>
<evidence type="ECO:0000256" key="8">
    <source>
        <dbReference type="ARBA" id="ARBA00022842"/>
    </source>
</evidence>
<evidence type="ECO:0000256" key="7">
    <source>
        <dbReference type="ARBA" id="ARBA00022840"/>
    </source>
</evidence>
<dbReference type="InterPro" id="IPR020568">
    <property type="entry name" value="Ribosomal_Su5_D2-typ_SF"/>
</dbReference>
<keyword evidence="10" id="KW-0119">Carbohydrate metabolism</keyword>
<keyword evidence="5" id="KW-0547">Nucleotide-binding</keyword>
<dbReference type="Gene3D" id="3.30.230.10">
    <property type="match status" value="1"/>
</dbReference>
<dbReference type="Proteomes" id="UP001159075">
    <property type="component" value="Unassembled WGS sequence"/>
</dbReference>